<dbReference type="AlphaFoldDB" id="A0A183EVY2"/>
<reference evidence="1" key="1">
    <citation type="submission" date="2016-06" db="UniProtKB">
        <authorList>
            <consortium name="WormBaseParasite"/>
        </authorList>
    </citation>
    <scope>IDENTIFICATION</scope>
</reference>
<protein>
    <submittedName>
        <fullName evidence="1">VPS13 domain-containing protein</fullName>
    </submittedName>
</protein>
<sequence length="168" mass="18709">LLSTVQVREIKTKHMSPCSNPVSFRADQAETFVSDADLPHCVDALSVAEMQRMRKLAFLKLSAMIETHAGAGVRIDAAVADGNDATAGSNAKSWAVQRFIRRMRNNDTNNSNNNNKPTRSKCCFSLVQSGSVKTRNIGYAAWVVYVNYVVRIRRSYVRVFDPELHNSS</sequence>
<evidence type="ECO:0000313" key="1">
    <source>
        <dbReference type="WBParaSite" id="GPUH_0002515301-mRNA-1"/>
    </source>
</evidence>
<proteinExistence type="predicted"/>
<dbReference type="WBParaSite" id="GPUH_0002515301-mRNA-1">
    <property type="protein sequence ID" value="GPUH_0002515301-mRNA-1"/>
    <property type="gene ID" value="GPUH_0002515301"/>
</dbReference>
<name>A0A183EVY2_9BILA</name>
<accession>A0A183EVY2</accession>
<organism evidence="1">
    <name type="scientific">Gongylonema pulchrum</name>
    <dbReference type="NCBI Taxonomy" id="637853"/>
    <lineage>
        <taxon>Eukaryota</taxon>
        <taxon>Metazoa</taxon>
        <taxon>Ecdysozoa</taxon>
        <taxon>Nematoda</taxon>
        <taxon>Chromadorea</taxon>
        <taxon>Rhabditida</taxon>
        <taxon>Spirurina</taxon>
        <taxon>Spiruromorpha</taxon>
        <taxon>Spiruroidea</taxon>
        <taxon>Gongylonematidae</taxon>
        <taxon>Gongylonema</taxon>
    </lineage>
</organism>